<keyword evidence="5 8" id="KW-0378">Hydrolase</keyword>
<dbReference type="PANTHER" id="PTHR36447:SF2">
    <property type="entry name" value="BETA-GALACTOSIDASE YESZ"/>
    <property type="match status" value="1"/>
</dbReference>
<dbReference type="InterPro" id="IPR013738">
    <property type="entry name" value="Beta_galactosidase_Trimer"/>
</dbReference>
<dbReference type="HOGENOM" id="CLU_012430_1_1_0"/>
<comment type="similarity">
    <text evidence="2 8">Belongs to the glycosyl hydrolase 42 family.</text>
</comment>
<organism evidence="13 14">
    <name type="scientific">Fervidobacterium nodosum (strain ATCC 35602 / DSM 5306 / Rt17-B1)</name>
    <dbReference type="NCBI Taxonomy" id="381764"/>
    <lineage>
        <taxon>Bacteria</taxon>
        <taxon>Thermotogati</taxon>
        <taxon>Thermotogota</taxon>
        <taxon>Thermotogae</taxon>
        <taxon>Thermotogales</taxon>
        <taxon>Fervidobacteriaceae</taxon>
        <taxon>Fervidobacterium</taxon>
    </lineage>
</organism>
<evidence type="ECO:0000256" key="6">
    <source>
        <dbReference type="ARBA" id="ARBA00022833"/>
    </source>
</evidence>
<dbReference type="CDD" id="cd03143">
    <property type="entry name" value="A4_beta-galactosidase_middle_domain"/>
    <property type="match status" value="1"/>
</dbReference>
<gene>
    <name evidence="13" type="ordered locus">Fnod_0419</name>
</gene>
<dbReference type="KEGG" id="fno:Fnod_0419"/>
<evidence type="ECO:0000256" key="5">
    <source>
        <dbReference type="ARBA" id="ARBA00022801"/>
    </source>
</evidence>
<evidence type="ECO:0000259" key="12">
    <source>
        <dbReference type="Pfam" id="PF08532"/>
    </source>
</evidence>
<dbReference type="GO" id="GO:0009341">
    <property type="term" value="C:beta-galactosidase complex"/>
    <property type="evidence" value="ECO:0007669"/>
    <property type="project" value="InterPro"/>
</dbReference>
<dbReference type="Pfam" id="PF08532">
    <property type="entry name" value="Glyco_hydro_42M"/>
    <property type="match status" value="1"/>
</dbReference>
<reference evidence="13 14" key="2">
    <citation type="journal article" date="2009" name="Proc. Natl. Acad. Sci. U.S.A.">
        <title>On the chimeric nature, thermophilic origin, and phylogenetic placement of the Thermotogales.</title>
        <authorList>
            <person name="Zhaxybayeva O."/>
            <person name="Swithers K.S."/>
            <person name="Lapierre P."/>
            <person name="Fournier G.P."/>
            <person name="Bickhart D.M."/>
            <person name="DeBoy R.T."/>
            <person name="Nelson K.E."/>
            <person name="Nesbo C.L."/>
            <person name="Doolittle W.F."/>
            <person name="Gogarten J.P."/>
            <person name="Noll K.M."/>
        </authorList>
    </citation>
    <scope>NUCLEOTIDE SEQUENCE [LARGE SCALE GENOMIC DNA]</scope>
    <source>
        <strain evidence="14">ATCC 35602 / DSM 5306 / Rt17-B1</strain>
    </source>
</reference>
<evidence type="ECO:0000256" key="8">
    <source>
        <dbReference type="PIRNR" id="PIRNR001084"/>
    </source>
</evidence>
<evidence type="ECO:0000256" key="2">
    <source>
        <dbReference type="ARBA" id="ARBA00005940"/>
    </source>
</evidence>
<evidence type="ECO:0000256" key="10">
    <source>
        <dbReference type="PIRSR" id="PIRSR001084-2"/>
    </source>
</evidence>
<evidence type="ECO:0000256" key="7">
    <source>
        <dbReference type="ARBA" id="ARBA00023295"/>
    </source>
</evidence>
<dbReference type="InterPro" id="IPR013529">
    <property type="entry name" value="Glyco_hydro_42_N"/>
</dbReference>
<dbReference type="InterPro" id="IPR029062">
    <property type="entry name" value="Class_I_gatase-like"/>
</dbReference>
<dbReference type="AlphaFoldDB" id="A7HK51"/>
<feature type="active site" description="Nucleophile" evidence="9">
    <location>
        <position position="295"/>
    </location>
</feature>
<dbReference type="InterPro" id="IPR003476">
    <property type="entry name" value="Glyco_hydro_42"/>
</dbReference>
<evidence type="ECO:0000256" key="9">
    <source>
        <dbReference type="PIRSR" id="PIRSR001084-1"/>
    </source>
</evidence>
<accession>A7HK51</accession>
<feature type="binding site" evidence="10">
    <location>
        <position position="140"/>
    </location>
    <ligand>
        <name>substrate</name>
    </ligand>
</feature>
<evidence type="ECO:0000313" key="14">
    <source>
        <dbReference type="Proteomes" id="UP000002415"/>
    </source>
</evidence>
<evidence type="ECO:0000259" key="11">
    <source>
        <dbReference type="Pfam" id="PF02449"/>
    </source>
</evidence>
<dbReference type="InterPro" id="IPR017853">
    <property type="entry name" value="GH"/>
</dbReference>
<dbReference type="CAZy" id="GH42">
    <property type="family name" value="Glycoside Hydrolase Family 42"/>
</dbReference>
<comment type="catalytic activity">
    <reaction evidence="1 8">
        <text>Hydrolysis of terminal non-reducing beta-D-galactose residues in beta-D-galactosides.</text>
        <dbReference type="EC" id="3.2.1.23"/>
    </reaction>
</comment>
<evidence type="ECO:0000256" key="4">
    <source>
        <dbReference type="ARBA" id="ARBA00022723"/>
    </source>
</evidence>
<evidence type="ECO:0000313" key="13">
    <source>
        <dbReference type="EMBL" id="ABS60284.1"/>
    </source>
</evidence>
<dbReference type="STRING" id="381764.Fnod_0419"/>
<evidence type="ECO:0000256" key="1">
    <source>
        <dbReference type="ARBA" id="ARBA00001412"/>
    </source>
</evidence>
<dbReference type="EC" id="3.2.1.23" evidence="3 8"/>
<feature type="active site" description="Proton donor" evidence="9">
    <location>
        <position position="141"/>
    </location>
</feature>
<keyword evidence="4" id="KW-0479">Metal-binding</keyword>
<dbReference type="Gene3D" id="3.20.20.80">
    <property type="entry name" value="Glycosidases"/>
    <property type="match status" value="1"/>
</dbReference>
<dbReference type="RefSeq" id="WP_011993604.1">
    <property type="nucleotide sequence ID" value="NC_009718.1"/>
</dbReference>
<evidence type="ECO:0000256" key="3">
    <source>
        <dbReference type="ARBA" id="ARBA00012756"/>
    </source>
</evidence>
<keyword evidence="14" id="KW-1185">Reference proteome</keyword>
<dbReference type="GO" id="GO:0046872">
    <property type="term" value="F:metal ion binding"/>
    <property type="evidence" value="ECO:0007669"/>
    <property type="project" value="UniProtKB-KW"/>
</dbReference>
<dbReference type="Proteomes" id="UP000002415">
    <property type="component" value="Chromosome"/>
</dbReference>
<feature type="binding site" evidence="10">
    <location>
        <position position="303"/>
    </location>
    <ligand>
        <name>substrate</name>
    </ligand>
</feature>
<dbReference type="Gene3D" id="3.40.50.880">
    <property type="match status" value="1"/>
</dbReference>
<keyword evidence="6" id="KW-0862">Zinc</keyword>
<dbReference type="OrthoDB" id="9800974at2"/>
<dbReference type="SUPFAM" id="SSF51445">
    <property type="entry name" value="(Trans)glycosidases"/>
    <property type="match status" value="1"/>
</dbReference>
<dbReference type="GO" id="GO:0004565">
    <property type="term" value="F:beta-galactosidase activity"/>
    <property type="evidence" value="ECO:0007669"/>
    <property type="project" value="UniProtKB-EC"/>
</dbReference>
<name>A7HK51_FERNB</name>
<dbReference type="SUPFAM" id="SSF52317">
    <property type="entry name" value="Class I glutamine amidotransferase-like"/>
    <property type="match status" value="1"/>
</dbReference>
<protein>
    <recommendedName>
        <fullName evidence="3 8">Beta-galactosidase</fullName>
        <shortName evidence="8">Beta-gal</shortName>
        <ecNumber evidence="3 8">3.2.1.23</ecNumber>
    </recommendedName>
</protein>
<sequence length="609" mass="72253">MQIYGADYYPEHWDESFWNRHIEIMKEYGIDWVRIGEFAWAVFELKEGEFHFELFDKIIKLLKDNGINIILGTPTATPPAWLIRKFPEILPKDYNGKVREFGSRRHYSTNSKVYREYSARIVEEYAKRYGSIVDAWQIDNEFGCHGTTYSFTEDDRKMFIEWLKEKYGTLDNLNKAWGTVFWSQTYSDWNEIGFPINTPTFENPHQMLDIYRFMSDSSIDYMNMQIEIIRRYSDKPITHNFMVDFMDIDYRKMAKYLDFVSWDNYIATKEYDPLRQSANHVLMRSLKKSPFLVIEQQPGRVNWRDVNENYPGEYLNMWTKQGYINGALGVMPFRFDQIRFAAEQYHGGLLDYAGRPTKRLEMYSKVKSETPNVVESKKEVAIYFDYENEWIHRINHVNRKFRYWDNIIEIFKAVRKLGYNVDFVFADDDLSEYHTLIVPYAFKIGNEFVEKIKLFKGNVYMTCMSGLKDENNWIVERAPHMLIDEFGVEVMDFGAIDKSKANILNADFEVDYWMDELRVYDGKILGTFDNGMPLFVKKSNRYYLASVLNEAGWLNILSRTLEPKFIGSDVEYSEAKDGIYILNLKNERNNIFIGSQIIELNAFELKVIK</sequence>
<feature type="binding site" evidence="10">
    <location>
        <position position="104"/>
    </location>
    <ligand>
        <name>substrate</name>
    </ligand>
</feature>
<feature type="domain" description="Beta-galactosidase trimerisation" evidence="12">
    <location>
        <begin position="379"/>
        <end position="562"/>
    </location>
</feature>
<dbReference type="GO" id="GO:0005975">
    <property type="term" value="P:carbohydrate metabolic process"/>
    <property type="evidence" value="ECO:0007669"/>
    <property type="project" value="InterPro"/>
</dbReference>
<proteinExistence type="inferred from homology"/>
<dbReference type="eggNOG" id="COG1874">
    <property type="taxonomic scope" value="Bacteria"/>
</dbReference>
<feature type="domain" description="Glycoside hydrolase family 42 N-terminal" evidence="11">
    <location>
        <begin position="7"/>
        <end position="369"/>
    </location>
</feature>
<keyword evidence="7 8" id="KW-0326">Glycosidase</keyword>
<reference evidence="13 14" key="1">
    <citation type="submission" date="2007-07" db="EMBL/GenBank/DDBJ databases">
        <title>Complete sequence of Fervidobacterium nodosum Rt17-B1.</title>
        <authorList>
            <consortium name="US DOE Joint Genome Institute"/>
            <person name="Copeland A."/>
            <person name="Lucas S."/>
            <person name="Lapidus A."/>
            <person name="Barry K."/>
            <person name="Glavina del Rio T."/>
            <person name="Dalin E."/>
            <person name="Tice H."/>
            <person name="Pitluck S."/>
            <person name="Saunders E."/>
            <person name="Brettin T."/>
            <person name="Bruce D."/>
            <person name="Detter J.C."/>
            <person name="Han C."/>
            <person name="Schmutz J."/>
            <person name="Larimer F."/>
            <person name="Land M."/>
            <person name="Hauser L."/>
            <person name="Kyrpides N."/>
            <person name="Mikhailova N."/>
            <person name="Nelson K."/>
            <person name="Gogarten J.P."/>
            <person name="Noll K."/>
            <person name="Richardson P."/>
        </authorList>
    </citation>
    <scope>NUCLEOTIDE SEQUENCE [LARGE SCALE GENOMIC DNA]</scope>
    <source>
        <strain evidence="14">ATCC 35602 / DSM 5306 / Rt17-B1</strain>
    </source>
</reference>
<dbReference type="PIRSF" id="PIRSF001084">
    <property type="entry name" value="B-galactosidase"/>
    <property type="match status" value="1"/>
</dbReference>
<dbReference type="PANTHER" id="PTHR36447">
    <property type="entry name" value="BETA-GALACTOSIDASE GANA"/>
    <property type="match status" value="1"/>
</dbReference>
<dbReference type="EMBL" id="CP000771">
    <property type="protein sequence ID" value="ABS60284.1"/>
    <property type="molecule type" value="Genomic_DNA"/>
</dbReference>
<dbReference type="Pfam" id="PF02449">
    <property type="entry name" value="Glyco_hydro_42"/>
    <property type="match status" value="1"/>
</dbReference>